<dbReference type="InterPro" id="IPR034660">
    <property type="entry name" value="DinB/YfiT-like"/>
</dbReference>
<dbReference type="SUPFAM" id="SSF109854">
    <property type="entry name" value="DinB/YfiT-like putative metalloenzymes"/>
    <property type="match status" value="1"/>
</dbReference>
<sequence length="191" mass="20602">MPFLTPTVTDENDMLATFAAQQIRQLSTTLQGLSGEQIRAVPTASGMNLAIIARHVSLILRGGLVASLDPDAEPEGMTDPADLAAGACDPAGVREHDTADSLIAELREAADRVEAVVRAVDPDRRIPVPDAPWFPSDLDTWPARWVAAHCIEEVARHCGHADIIRESIDGRRAYELNALADGEPWPPAGWE</sequence>
<dbReference type="EMBL" id="CP107020">
    <property type="protein sequence ID" value="UYG17519.1"/>
    <property type="molecule type" value="Genomic_DNA"/>
</dbReference>
<proteinExistence type="predicted"/>
<organism evidence="1 2">
    <name type="scientific">Brachybacterium huguangmaarense</name>
    <dbReference type="NCBI Taxonomy" id="1652028"/>
    <lineage>
        <taxon>Bacteria</taxon>
        <taxon>Bacillati</taxon>
        <taxon>Actinomycetota</taxon>
        <taxon>Actinomycetes</taxon>
        <taxon>Micrococcales</taxon>
        <taxon>Dermabacteraceae</taxon>
        <taxon>Brachybacterium</taxon>
    </lineage>
</organism>
<gene>
    <name evidence="1" type="ORF">BRM3_03565</name>
</gene>
<accession>A0ABY6G2U5</accession>
<evidence type="ECO:0000313" key="1">
    <source>
        <dbReference type="EMBL" id="UYG17519.1"/>
    </source>
</evidence>
<reference evidence="1" key="1">
    <citation type="submission" date="2022-10" db="EMBL/GenBank/DDBJ databases">
        <title>Whole-Genome Sequencing of Brachybacterium huguangmaarense BRM-3, Isolated from Betula schmidtii.</title>
        <authorList>
            <person name="Haam D."/>
        </authorList>
    </citation>
    <scope>NUCLEOTIDE SEQUENCE</scope>
    <source>
        <strain evidence="1">BRM-3</strain>
    </source>
</reference>
<name>A0ABY6G2U5_9MICO</name>
<dbReference type="RefSeq" id="WP_263594728.1">
    <property type="nucleotide sequence ID" value="NZ_CP107020.1"/>
</dbReference>
<keyword evidence="2" id="KW-1185">Reference proteome</keyword>
<dbReference type="InterPro" id="IPR007061">
    <property type="entry name" value="MST-like"/>
</dbReference>
<dbReference type="Proteomes" id="UP001164305">
    <property type="component" value="Chromosome"/>
</dbReference>
<evidence type="ECO:0000313" key="2">
    <source>
        <dbReference type="Proteomes" id="UP001164305"/>
    </source>
</evidence>
<dbReference type="Pfam" id="PF04978">
    <property type="entry name" value="MST"/>
    <property type="match status" value="1"/>
</dbReference>
<dbReference type="Gene3D" id="1.20.120.450">
    <property type="entry name" value="dinb family like domain"/>
    <property type="match status" value="1"/>
</dbReference>
<protein>
    <submittedName>
        <fullName evidence="1">DinB family protein</fullName>
    </submittedName>
</protein>